<dbReference type="Proteomes" id="UP000320839">
    <property type="component" value="Chromosome"/>
</dbReference>
<protein>
    <recommendedName>
        <fullName evidence="3">NDT80 domain-containing protein</fullName>
    </recommendedName>
</protein>
<reference evidence="4 5" key="1">
    <citation type="submission" date="2019-02" db="EMBL/GenBank/DDBJ databases">
        <title>Deep-cultivation of Planctomycetes and their phenomic and genomic characterization uncovers novel biology.</title>
        <authorList>
            <person name="Wiegand S."/>
            <person name="Jogler M."/>
            <person name="Boedeker C."/>
            <person name="Pinto D."/>
            <person name="Vollmers J."/>
            <person name="Rivas-Marin E."/>
            <person name="Kohn T."/>
            <person name="Peeters S.H."/>
            <person name="Heuer A."/>
            <person name="Rast P."/>
            <person name="Oberbeckmann S."/>
            <person name="Bunk B."/>
            <person name="Jeske O."/>
            <person name="Meyerdierks A."/>
            <person name="Storesund J.E."/>
            <person name="Kallscheuer N."/>
            <person name="Luecker S."/>
            <person name="Lage O.M."/>
            <person name="Pohl T."/>
            <person name="Merkel B.J."/>
            <person name="Hornburger P."/>
            <person name="Mueller R.-W."/>
            <person name="Bruemmer F."/>
            <person name="Labrenz M."/>
            <person name="Spormann A.M."/>
            <person name="Op den Camp H."/>
            <person name="Overmann J."/>
            <person name="Amann R."/>
            <person name="Jetten M.S.M."/>
            <person name="Mascher T."/>
            <person name="Medema M.H."/>
            <person name="Devos D.P."/>
            <person name="Kaster A.-K."/>
            <person name="Ovreas L."/>
            <person name="Rohde M."/>
            <person name="Galperin M.Y."/>
            <person name="Jogler C."/>
        </authorList>
    </citation>
    <scope>NUCLEOTIDE SEQUENCE [LARGE SCALE GENOMIC DNA]</scope>
    <source>
        <strain evidence="4 5">Pan153</strain>
    </source>
</reference>
<evidence type="ECO:0000313" key="5">
    <source>
        <dbReference type="Proteomes" id="UP000320839"/>
    </source>
</evidence>
<evidence type="ECO:0000256" key="1">
    <source>
        <dbReference type="ARBA" id="ARBA00023125"/>
    </source>
</evidence>
<accession>A0A518FL58</accession>
<evidence type="ECO:0000259" key="3">
    <source>
        <dbReference type="PROSITE" id="PS51517"/>
    </source>
</evidence>
<evidence type="ECO:0000313" key="4">
    <source>
        <dbReference type="EMBL" id="QDV17102.1"/>
    </source>
</evidence>
<organism evidence="4 5">
    <name type="scientific">Gimesia panareensis</name>
    <dbReference type="NCBI Taxonomy" id="2527978"/>
    <lineage>
        <taxon>Bacteria</taxon>
        <taxon>Pseudomonadati</taxon>
        <taxon>Planctomycetota</taxon>
        <taxon>Planctomycetia</taxon>
        <taxon>Planctomycetales</taxon>
        <taxon>Planctomycetaceae</taxon>
        <taxon>Gimesia</taxon>
    </lineage>
</organism>
<dbReference type="InterPro" id="IPR024061">
    <property type="entry name" value="NDT80_DNA-bd_dom"/>
</dbReference>
<proteinExistence type="predicted"/>
<feature type="region of interest" description="Disordered" evidence="2">
    <location>
        <begin position="268"/>
        <end position="459"/>
    </location>
</feature>
<feature type="domain" description="NDT80" evidence="3">
    <location>
        <begin position="388"/>
        <end position="459"/>
    </location>
</feature>
<dbReference type="PROSITE" id="PS51517">
    <property type="entry name" value="NDT80"/>
    <property type="match status" value="1"/>
</dbReference>
<keyword evidence="1" id="KW-0238">DNA-binding</keyword>
<evidence type="ECO:0000256" key="2">
    <source>
        <dbReference type="SAM" id="MobiDB-lite"/>
    </source>
</evidence>
<dbReference type="AlphaFoldDB" id="A0A518FL58"/>
<name>A0A518FL58_9PLAN</name>
<dbReference type="EMBL" id="CP036317">
    <property type="protein sequence ID" value="QDV17102.1"/>
    <property type="molecule type" value="Genomic_DNA"/>
</dbReference>
<dbReference type="GO" id="GO:0003677">
    <property type="term" value="F:DNA binding"/>
    <property type="evidence" value="ECO:0007669"/>
    <property type="project" value="UniProtKB-KW"/>
</dbReference>
<gene>
    <name evidence="4" type="ORF">Pan153_17370</name>
</gene>
<sequence length="459" mass="46406">MAEINGSITNFNPANGASLPAQTQANVDATGKGTIPAAQGGNPKTYKVWMSVGFYNWTNCEIGTATKQDQILTEGLTPKPFTIYSNMNTSTSSGFYQATAELYYQVQKPDGSFDPTLIFLDRKTWQFKIGSPSETKPVAFFCSDVNVPEPKCSAPAPPDGTTKTAPQTISLQGRYKTVGSKLSTRKYKFIFTMVISGAENKTLISEEEAVGVTEGAKLMLHIAKTAGEYNVYATIQARRIATTGSPPNPGCYLTRLLAETSWQFTLENSSSSSSNSSSSSSNSSPRSSSSSSSSSPSSSSPSSSSPSSSSPSSSSPSSSSPSSSSPSSSSPSSSSPSSSSPSSSSPSSSSPSSSSPSSSSPSSSSPSSSSPSSSSPSSSSPSSSSSPPPPSSSSPPPPSSSSPPPPSSSSPPPPSSSSPPPPSSSSPPPPSSSSPPPPSSSSPPPPSSSSPPPPSSSSP</sequence>
<feature type="compositionally biased region" description="Pro residues" evidence="2">
    <location>
        <begin position="386"/>
        <end position="459"/>
    </location>
</feature>
<feature type="compositionally biased region" description="Low complexity" evidence="2">
    <location>
        <begin position="269"/>
        <end position="385"/>
    </location>
</feature>